<comment type="caution">
    <text evidence="2">The sequence shown here is derived from an EMBL/GenBank/DDBJ whole genome shotgun (WGS) entry which is preliminary data.</text>
</comment>
<organism evidence="2 3">
    <name type="scientific">Bradyrhizobium elkanii</name>
    <dbReference type="NCBI Taxonomy" id="29448"/>
    <lineage>
        <taxon>Bacteria</taxon>
        <taxon>Pseudomonadati</taxon>
        <taxon>Pseudomonadota</taxon>
        <taxon>Alphaproteobacteria</taxon>
        <taxon>Hyphomicrobiales</taxon>
        <taxon>Nitrobacteraceae</taxon>
        <taxon>Bradyrhizobium</taxon>
    </lineage>
</organism>
<name>A0ABV4FGX5_BRAEL</name>
<keyword evidence="3" id="KW-1185">Reference proteome</keyword>
<proteinExistence type="predicted"/>
<accession>A0ABV4FGX5</accession>
<feature type="compositionally biased region" description="Polar residues" evidence="1">
    <location>
        <begin position="40"/>
        <end position="54"/>
    </location>
</feature>
<dbReference type="EMBL" id="JBGBZA010000002">
    <property type="protein sequence ID" value="MEY9322732.1"/>
    <property type="molecule type" value="Genomic_DNA"/>
</dbReference>
<evidence type="ECO:0000256" key="1">
    <source>
        <dbReference type="SAM" id="MobiDB-lite"/>
    </source>
</evidence>
<sequence length="89" mass="9816">MTHAGATYSMSSRASQRVGAKRRPMTGSARPRTHNHRCQLFSQRSGHSSLQQRNPVVMGPCFGRDDTGMGDATVSNHRQDPDDGSDFLR</sequence>
<evidence type="ECO:0000313" key="3">
    <source>
        <dbReference type="Proteomes" id="UP001565471"/>
    </source>
</evidence>
<evidence type="ECO:0000313" key="2">
    <source>
        <dbReference type="EMBL" id="MEY9322732.1"/>
    </source>
</evidence>
<feature type="region of interest" description="Disordered" evidence="1">
    <location>
        <begin position="1"/>
        <end position="89"/>
    </location>
</feature>
<reference evidence="2 3" key="1">
    <citation type="submission" date="2024-07" db="EMBL/GenBank/DDBJ databases">
        <title>Genomic Encyclopedia of Type Strains, Phase V (KMG-V): Genome sequencing to study the core and pangenomes of soil and plant-associated prokaryotes.</title>
        <authorList>
            <person name="Whitman W."/>
        </authorList>
    </citation>
    <scope>NUCLEOTIDE SEQUENCE [LARGE SCALE GENOMIC DNA]</scope>
    <source>
        <strain evidence="2 3">USDA 415</strain>
    </source>
</reference>
<feature type="compositionally biased region" description="Basic and acidic residues" evidence="1">
    <location>
        <begin position="77"/>
        <end position="89"/>
    </location>
</feature>
<dbReference type="Proteomes" id="UP001565471">
    <property type="component" value="Unassembled WGS sequence"/>
</dbReference>
<gene>
    <name evidence="2" type="ORF">ABIF29_009531</name>
</gene>
<protein>
    <submittedName>
        <fullName evidence="2">Uncharacterized protein</fullName>
    </submittedName>
</protein>